<evidence type="ECO:0000313" key="3">
    <source>
        <dbReference type="Proteomes" id="UP000678545"/>
    </source>
</evidence>
<dbReference type="SUPFAM" id="SSF53335">
    <property type="entry name" value="S-adenosyl-L-methionine-dependent methyltransferases"/>
    <property type="match status" value="1"/>
</dbReference>
<dbReference type="GO" id="GO:0008757">
    <property type="term" value="F:S-adenosylmethionine-dependent methyltransferase activity"/>
    <property type="evidence" value="ECO:0007669"/>
    <property type="project" value="InterPro"/>
</dbReference>
<name>A0A941IBP0_9BURK</name>
<dbReference type="EMBL" id="JAGSPJ010000001">
    <property type="protein sequence ID" value="MBR7799279.1"/>
    <property type="molecule type" value="Genomic_DNA"/>
</dbReference>
<dbReference type="InterPro" id="IPR029063">
    <property type="entry name" value="SAM-dependent_MTases_sf"/>
</dbReference>
<sequence length="260" mass="29499">MNASNSTQAAIIDLGDWLLQPAGSYICAWEQAQFDLLTADIFGFHALQIGLPQLPALTASRMPHQWQTAHQVPLMNASLRQQVVLVHDFAELPFESQSIDLIILPHVLEFAEEPHQILREVDRILIPEGRVIISGLNRASLWGMRQMAGRITRSAFLPKEGEFISAHRLKDWLKLLSMEVSQTRFGCYALPVENTQWLENSTLMENLGHRWWPRFGAVYMIEAIKRVRGMHLVGPALKHKRVPQANVVPVANKIKKHGQN</sequence>
<keyword evidence="2" id="KW-0489">Methyltransferase</keyword>
<accession>A0A941IBP0</accession>
<dbReference type="RefSeq" id="WP_212674374.1">
    <property type="nucleotide sequence ID" value="NZ_JAGSPJ010000001.1"/>
</dbReference>
<feature type="domain" description="Methyltransferase type 11" evidence="1">
    <location>
        <begin position="80"/>
        <end position="133"/>
    </location>
</feature>
<dbReference type="Pfam" id="PF08241">
    <property type="entry name" value="Methyltransf_11"/>
    <property type="match status" value="1"/>
</dbReference>
<dbReference type="InterPro" id="IPR013216">
    <property type="entry name" value="Methyltransf_11"/>
</dbReference>
<proteinExistence type="predicted"/>
<keyword evidence="3" id="KW-1185">Reference proteome</keyword>
<reference evidence="2" key="1">
    <citation type="submission" date="2021-04" db="EMBL/GenBank/DDBJ databases">
        <title>novel species isolated from subtropical streams in China.</title>
        <authorList>
            <person name="Lu H."/>
        </authorList>
    </citation>
    <scope>NUCLEOTIDE SEQUENCE</scope>
    <source>
        <strain evidence="2">FT137W</strain>
    </source>
</reference>
<dbReference type="Gene3D" id="3.40.50.150">
    <property type="entry name" value="Vaccinia Virus protein VP39"/>
    <property type="match status" value="1"/>
</dbReference>
<protein>
    <submittedName>
        <fullName evidence="2">Methyltransferase domain-containing protein</fullName>
    </submittedName>
</protein>
<dbReference type="Proteomes" id="UP000678545">
    <property type="component" value="Unassembled WGS sequence"/>
</dbReference>
<evidence type="ECO:0000259" key="1">
    <source>
        <dbReference type="Pfam" id="PF08241"/>
    </source>
</evidence>
<dbReference type="AlphaFoldDB" id="A0A941IBP0"/>
<keyword evidence="2" id="KW-0808">Transferase</keyword>
<gene>
    <name evidence="2" type="ORF">KDM90_04635</name>
</gene>
<comment type="caution">
    <text evidence="2">The sequence shown here is derived from an EMBL/GenBank/DDBJ whole genome shotgun (WGS) entry which is preliminary data.</text>
</comment>
<dbReference type="CDD" id="cd02440">
    <property type="entry name" value="AdoMet_MTases"/>
    <property type="match status" value="1"/>
</dbReference>
<dbReference type="GO" id="GO:0032259">
    <property type="term" value="P:methylation"/>
    <property type="evidence" value="ECO:0007669"/>
    <property type="project" value="UniProtKB-KW"/>
</dbReference>
<organism evidence="2 3">
    <name type="scientific">Undibacterium fentianense</name>
    <dbReference type="NCBI Taxonomy" id="2828728"/>
    <lineage>
        <taxon>Bacteria</taxon>
        <taxon>Pseudomonadati</taxon>
        <taxon>Pseudomonadota</taxon>
        <taxon>Betaproteobacteria</taxon>
        <taxon>Burkholderiales</taxon>
        <taxon>Oxalobacteraceae</taxon>
        <taxon>Undibacterium</taxon>
    </lineage>
</organism>
<evidence type="ECO:0000313" key="2">
    <source>
        <dbReference type="EMBL" id="MBR7799279.1"/>
    </source>
</evidence>